<dbReference type="InterPro" id="IPR010982">
    <property type="entry name" value="Lambda_DNA-bd_dom_sf"/>
</dbReference>
<dbReference type="AlphaFoldDB" id="A0A7D6Z1E7"/>
<proteinExistence type="predicted"/>
<dbReference type="RefSeq" id="WP_181581385.1">
    <property type="nucleotide sequence ID" value="NZ_CP059399.1"/>
</dbReference>
<protein>
    <submittedName>
        <fullName evidence="1">Uncharacterized protein</fullName>
    </submittedName>
</protein>
<dbReference type="EMBL" id="CP059399">
    <property type="protein sequence ID" value="QLY30186.1"/>
    <property type="molecule type" value="Genomic_DNA"/>
</dbReference>
<dbReference type="Gene3D" id="1.10.260.40">
    <property type="entry name" value="lambda repressor-like DNA-binding domains"/>
    <property type="match status" value="1"/>
</dbReference>
<sequence length="151" mass="16758">MVATQQHPFTRALNTLIDAMHPPAERDDQRVEITHRALAEDIHRSIGATLSANYLWKLRTGQTVNPSFETLDALRAYFGLDSLDPLTNPQLAEERGRELSLVNALKGKGDSAALELVLRDGLAQGIVRAEAIVAMFDVLQRIEAEQRAEDE</sequence>
<dbReference type="Proteomes" id="UP000515512">
    <property type="component" value="Chromosome"/>
</dbReference>
<evidence type="ECO:0000313" key="2">
    <source>
        <dbReference type="Proteomes" id="UP000515512"/>
    </source>
</evidence>
<gene>
    <name evidence="1" type="ORF">H0264_34325</name>
</gene>
<evidence type="ECO:0000313" key="1">
    <source>
        <dbReference type="EMBL" id="QLY30186.1"/>
    </source>
</evidence>
<name>A0A7D6Z1E7_9NOCA</name>
<organism evidence="1 2">
    <name type="scientific">Nocardia huaxiensis</name>
    <dbReference type="NCBI Taxonomy" id="2755382"/>
    <lineage>
        <taxon>Bacteria</taxon>
        <taxon>Bacillati</taxon>
        <taxon>Actinomycetota</taxon>
        <taxon>Actinomycetes</taxon>
        <taxon>Mycobacteriales</taxon>
        <taxon>Nocardiaceae</taxon>
        <taxon>Nocardia</taxon>
    </lineage>
</organism>
<accession>A0A7D6Z1E7</accession>
<reference evidence="1 2" key="1">
    <citation type="submission" date="2020-07" db="EMBL/GenBank/DDBJ databases">
        <authorList>
            <person name="Zhuang K."/>
            <person name="Ran Y."/>
        </authorList>
    </citation>
    <scope>NUCLEOTIDE SEQUENCE [LARGE SCALE GENOMIC DNA]</scope>
    <source>
        <strain evidence="1 2">WCH-YHL-001</strain>
    </source>
</reference>
<keyword evidence="2" id="KW-1185">Reference proteome</keyword>
<dbReference type="KEGG" id="nhu:H0264_34325"/>
<dbReference type="GO" id="GO:0003677">
    <property type="term" value="F:DNA binding"/>
    <property type="evidence" value="ECO:0007669"/>
    <property type="project" value="InterPro"/>
</dbReference>